<feature type="signal peptide" evidence="1">
    <location>
        <begin position="1"/>
        <end position="17"/>
    </location>
</feature>
<protein>
    <submittedName>
        <fullName evidence="3">Uncharacterized protein</fullName>
    </submittedName>
</protein>
<dbReference type="OrthoDB" id="6615450at2759"/>
<dbReference type="Proteomes" id="UP000494256">
    <property type="component" value="Unassembled WGS sequence"/>
</dbReference>
<evidence type="ECO:0000313" key="4">
    <source>
        <dbReference type="Proteomes" id="UP000494106"/>
    </source>
</evidence>
<dbReference type="Proteomes" id="UP000494106">
    <property type="component" value="Unassembled WGS sequence"/>
</dbReference>
<proteinExistence type="predicted"/>
<accession>A0A8S0ZSA6</accession>
<evidence type="ECO:0000313" key="3">
    <source>
        <dbReference type="EMBL" id="CAB3237469.1"/>
    </source>
</evidence>
<dbReference type="AlphaFoldDB" id="A0A8S0ZSA6"/>
<dbReference type="EMBL" id="CADEBD010000303">
    <property type="protein sequence ID" value="CAB3237469.1"/>
    <property type="molecule type" value="Genomic_DNA"/>
</dbReference>
<keyword evidence="4" id="KW-1185">Reference proteome</keyword>
<evidence type="ECO:0000256" key="1">
    <source>
        <dbReference type="SAM" id="SignalP"/>
    </source>
</evidence>
<organism evidence="3 5">
    <name type="scientific">Arctia plantaginis</name>
    <name type="common">Wood tiger moth</name>
    <name type="synonym">Phalaena plantaginis</name>
    <dbReference type="NCBI Taxonomy" id="874455"/>
    <lineage>
        <taxon>Eukaryota</taxon>
        <taxon>Metazoa</taxon>
        <taxon>Ecdysozoa</taxon>
        <taxon>Arthropoda</taxon>
        <taxon>Hexapoda</taxon>
        <taxon>Insecta</taxon>
        <taxon>Pterygota</taxon>
        <taxon>Neoptera</taxon>
        <taxon>Endopterygota</taxon>
        <taxon>Lepidoptera</taxon>
        <taxon>Glossata</taxon>
        <taxon>Ditrysia</taxon>
        <taxon>Noctuoidea</taxon>
        <taxon>Erebidae</taxon>
        <taxon>Arctiinae</taxon>
        <taxon>Arctia</taxon>
    </lineage>
</organism>
<name>A0A8S0ZSA6_ARCPL</name>
<evidence type="ECO:0000313" key="5">
    <source>
        <dbReference type="Proteomes" id="UP000494256"/>
    </source>
</evidence>
<comment type="caution">
    <text evidence="3">The sequence shown here is derived from an EMBL/GenBank/DDBJ whole genome shotgun (WGS) entry which is preliminary data.</text>
</comment>
<keyword evidence="1" id="KW-0732">Signal</keyword>
<reference evidence="4 5" key="1">
    <citation type="submission" date="2020-04" db="EMBL/GenBank/DDBJ databases">
        <authorList>
            <person name="Wallbank WR R."/>
            <person name="Pardo Diaz C."/>
            <person name="Kozak K."/>
            <person name="Martin S."/>
            <person name="Jiggins C."/>
            <person name="Moest M."/>
            <person name="Warren A I."/>
            <person name="Byers J.R.P. K."/>
            <person name="Montejo-Kovacevich G."/>
            <person name="Yen C E."/>
        </authorList>
    </citation>
    <scope>NUCLEOTIDE SEQUENCE [LARGE SCALE GENOMIC DNA]</scope>
</reference>
<sequence length="352" mass="39700">MFFIIGFLIILCGTTESANYQRYGDNTQYSTYSTYSTAVNPYSQYPFKNGAGSYGSDVANFPGTRYPNFSPGYSTNKYDSYTTQRSNVFYPPGGYSTQRYGDTFSQGYGQNYGSGFGTGYTNGYSSYEMPFMKDIRGYCVNRSSQSGIWVDNLMGMWYGVEFVEHLAGDSRIDYTKTCIVVHIAEPVDQPSTENQLFHVQHINAKFRQEYRHLRVLWDEGGNTIEYSLYFKNDSAGYWQVFDGQNGTLTTLSKYKQFSGTIQVLKAANDHLVLNFCQEGVSGKSAQLYSVLFSREPGVMERWELDSVHSMLQNKKLSIASRRMVCGNSAEKPVVSIVSSVIMFLLAYTIGLS</sequence>
<dbReference type="EMBL" id="CADEBC010000438">
    <property type="protein sequence ID" value="CAB3231386.1"/>
    <property type="molecule type" value="Genomic_DNA"/>
</dbReference>
<evidence type="ECO:0000313" key="2">
    <source>
        <dbReference type="EMBL" id="CAB3231386.1"/>
    </source>
</evidence>
<gene>
    <name evidence="2" type="ORF">APLA_LOCUS4457</name>
    <name evidence="3" type="ORF">APLA_LOCUS7893</name>
</gene>
<feature type="chain" id="PRO_5036272983" evidence="1">
    <location>
        <begin position="18"/>
        <end position="352"/>
    </location>
</feature>